<comment type="caution">
    <text evidence="2">The sequence shown here is derived from an EMBL/GenBank/DDBJ whole genome shotgun (WGS) entry which is preliminary data.</text>
</comment>
<sequence length="31" mass="3754">MMSEKLKTIKEQKKDRRTRKNQENGGDYGRK</sequence>
<evidence type="ECO:0000313" key="3">
    <source>
        <dbReference type="Proteomes" id="UP000015664"/>
    </source>
</evidence>
<dbReference type="EMBL" id="ATBE01000394">
    <property type="protein sequence ID" value="EQC91836.1"/>
    <property type="molecule type" value="Genomic_DNA"/>
</dbReference>
<name>T0V7L3_LACLC</name>
<gene>
    <name evidence="2" type="ORF">LLT3_16295</name>
</gene>
<evidence type="ECO:0000313" key="2">
    <source>
        <dbReference type="EMBL" id="EQC91836.1"/>
    </source>
</evidence>
<feature type="region of interest" description="Disordered" evidence="1">
    <location>
        <begin position="1"/>
        <end position="31"/>
    </location>
</feature>
<reference evidence="2 3" key="1">
    <citation type="journal article" date="2013" name="ISME J.">
        <title>Multifactorial diversity sustains microbial community stability.</title>
        <authorList>
            <person name="Erkus O."/>
            <person name="de Jager V.C."/>
            <person name="Spus M."/>
            <person name="van Alen-Boerrigter I.J."/>
            <person name="van Rijswijck I.M."/>
            <person name="Hazelwood L."/>
            <person name="Janssen P.W."/>
            <person name="van Hijum S.A."/>
            <person name="Kleerebezem M."/>
            <person name="Smid E.J."/>
        </authorList>
    </citation>
    <scope>NUCLEOTIDE SEQUENCE [LARGE SCALE GENOMIC DNA]</scope>
    <source>
        <strain evidence="2 3">TIFN3</strain>
    </source>
</reference>
<feature type="compositionally biased region" description="Basic and acidic residues" evidence="1">
    <location>
        <begin position="1"/>
        <end position="14"/>
    </location>
</feature>
<accession>T0V7L3</accession>
<evidence type="ECO:0000256" key="1">
    <source>
        <dbReference type="SAM" id="MobiDB-lite"/>
    </source>
</evidence>
<organism evidence="2 3">
    <name type="scientific">Lactococcus cremoris subsp. cremoris TIFN3</name>
    <dbReference type="NCBI Taxonomy" id="1234873"/>
    <lineage>
        <taxon>Bacteria</taxon>
        <taxon>Bacillati</taxon>
        <taxon>Bacillota</taxon>
        <taxon>Bacilli</taxon>
        <taxon>Lactobacillales</taxon>
        <taxon>Streptococcaceae</taxon>
        <taxon>Lactococcus</taxon>
        <taxon>Lactococcus cremoris subsp. cremoris</taxon>
    </lineage>
</organism>
<dbReference type="AlphaFoldDB" id="T0V7L3"/>
<proteinExistence type="predicted"/>
<protein>
    <submittedName>
        <fullName evidence="2">Uncharacterized protein</fullName>
    </submittedName>
</protein>
<dbReference type="Proteomes" id="UP000015664">
    <property type="component" value="Unassembled WGS sequence"/>
</dbReference>